<dbReference type="GO" id="GO:0047470">
    <property type="term" value="F:(1,4)-alpha-D-glucan 1-alpha-D-glucosylmutase activity"/>
    <property type="evidence" value="ECO:0007669"/>
    <property type="project" value="UniProtKB-EC"/>
</dbReference>
<dbReference type="NCBIfam" id="TIGR02401">
    <property type="entry name" value="trehalose_TreY"/>
    <property type="match status" value="1"/>
</dbReference>
<dbReference type="EMBL" id="JBHRZH010000004">
    <property type="protein sequence ID" value="MFC3759991.1"/>
    <property type="molecule type" value="Genomic_DNA"/>
</dbReference>
<dbReference type="PANTHER" id="PTHR10357:SF216">
    <property type="entry name" value="MALTOOLIGOSYL TREHALOSE SYNTHASE-RELATED"/>
    <property type="match status" value="1"/>
</dbReference>
<keyword evidence="2" id="KW-0413">Isomerase</keyword>
<keyword evidence="3" id="KW-1185">Reference proteome</keyword>
<dbReference type="CDD" id="cd11336">
    <property type="entry name" value="AmyAc_MTSase"/>
    <property type="match status" value="1"/>
</dbReference>
<evidence type="ECO:0000259" key="1">
    <source>
        <dbReference type="SMART" id="SM00642"/>
    </source>
</evidence>
<dbReference type="InterPro" id="IPR013797">
    <property type="entry name" value="Maltooligo_trehalose_synth_4"/>
</dbReference>
<evidence type="ECO:0000313" key="3">
    <source>
        <dbReference type="Proteomes" id="UP001595699"/>
    </source>
</evidence>
<dbReference type="SUPFAM" id="SSF51445">
    <property type="entry name" value="(Trans)glycosidases"/>
    <property type="match status" value="1"/>
</dbReference>
<dbReference type="InterPro" id="IPR012767">
    <property type="entry name" value="Trehalose_TreY"/>
</dbReference>
<protein>
    <submittedName>
        <fullName evidence="2">Malto-oligosyltrehalose synthase</fullName>
        <ecNumber evidence="2">5.4.99.15</ecNumber>
    </submittedName>
</protein>
<sequence length="800" mass="88907">MAAGEYTHVQSTYRLQLRSEYDFDAVTQTIPYLAKLGISHLYLSPVLQAAPGSTHGYDVVDHTRLSETLGGQDRYDELVRQARDHGLGIVLDVVPNHMAVPTPAHLNAKLWAVLRDGPASPFARWFDVDWSHQAETGHGAILMPVLGDRIGRCLERGELTRDEHDGEPVLRYYEHVFPIRPGTERLPIAELLDQQYYRLAYWRVADEELNYRRFFDVDTLAAVRMEEPEVFAASHDLLLQLHAEGKADGFRIDHPDGLADPAGYLAQLADATNDAWVVAEKILEADERLPADWRCAGTSGYDTLWRIQGVFVDQNGADPLLRLWRHVTGQPAELLPVAQKAKRHVVEEVLAAEVVRLVELVIAMGVDDIEVRDYTRRRLTAALTELLVAFDIYRAYVRPGETPTTEAKTALHRAAERARTAEPDLEDEIALLTQLALGERADDPRHREFCVRFQQTTGPVQAKGIEDTAFYRWYPLAALCEVGSPADRFGISPVDFHTWAGEAPNASMTTLSTHDTKRSEDVRARLITLTERPDEWGTAIATWRAASAPYRPAALDAATEYLLWQVLVGAWPVDIDRLSEFLAKATREAKLHTSWTQPEPAYDDAVRAFAEAVRGDSSLLRKIERFVERLRPAERCVVLGQKLVQLTGPGVPDTYQGSELTFLALVDPDNRRLVDYASRHELLEQLDAGKAPATLDEEKLLVVSRALRCRRDRASAFTGAYEPLAATSAHAFAFLRGGQVATVATRLPKSLERAGGWGDATVSLPPGTWTDQLTGATYEGGDVPLATLLGQLPVALLVLA</sequence>
<dbReference type="EC" id="5.4.99.15" evidence="2"/>
<reference evidence="3" key="1">
    <citation type="journal article" date="2019" name="Int. J. Syst. Evol. Microbiol.">
        <title>The Global Catalogue of Microorganisms (GCM) 10K type strain sequencing project: providing services to taxonomists for standard genome sequencing and annotation.</title>
        <authorList>
            <consortium name="The Broad Institute Genomics Platform"/>
            <consortium name="The Broad Institute Genome Sequencing Center for Infectious Disease"/>
            <person name="Wu L."/>
            <person name="Ma J."/>
        </authorList>
    </citation>
    <scope>NUCLEOTIDE SEQUENCE [LARGE SCALE GENOMIC DNA]</scope>
    <source>
        <strain evidence="3">CGMCC 4.7241</strain>
    </source>
</reference>
<dbReference type="Gene3D" id="3.20.20.80">
    <property type="entry name" value="Glycosidases"/>
    <property type="match status" value="1"/>
</dbReference>
<gene>
    <name evidence="2" type="primary">treY</name>
    <name evidence="2" type="ORF">ACFOUW_04020</name>
</gene>
<evidence type="ECO:0000313" key="2">
    <source>
        <dbReference type="EMBL" id="MFC3759991.1"/>
    </source>
</evidence>
<dbReference type="InterPro" id="IPR017853">
    <property type="entry name" value="GH"/>
</dbReference>
<dbReference type="Pfam" id="PF00128">
    <property type="entry name" value="Alpha-amylase"/>
    <property type="match status" value="1"/>
</dbReference>
<dbReference type="PANTHER" id="PTHR10357">
    <property type="entry name" value="ALPHA-AMYLASE FAMILY MEMBER"/>
    <property type="match status" value="1"/>
</dbReference>
<dbReference type="SMART" id="SM00642">
    <property type="entry name" value="Aamy"/>
    <property type="match status" value="1"/>
</dbReference>
<dbReference type="Gene3D" id="3.30.1590.10">
    <property type="entry name" value="Maltooligosyl trehalose synthase, domain 2"/>
    <property type="match status" value="1"/>
</dbReference>
<accession>A0ABV7Y408</accession>
<feature type="domain" description="Glycosyl hydrolase family 13 catalytic" evidence="1">
    <location>
        <begin position="10"/>
        <end position="417"/>
    </location>
</feature>
<dbReference type="InterPro" id="IPR006047">
    <property type="entry name" value="GH13_cat_dom"/>
</dbReference>
<dbReference type="Gene3D" id="1.10.150.200">
    <property type="entry name" value="Maltooligosyl trehalose synthase, domain 3"/>
    <property type="match status" value="1"/>
</dbReference>
<dbReference type="Gene3D" id="1.10.10.470">
    <property type="entry name" value="Maltooligosyl trehalose synthase, domain 4"/>
    <property type="match status" value="1"/>
</dbReference>
<organism evidence="2 3">
    <name type="scientific">Tenggerimyces flavus</name>
    <dbReference type="NCBI Taxonomy" id="1708749"/>
    <lineage>
        <taxon>Bacteria</taxon>
        <taxon>Bacillati</taxon>
        <taxon>Actinomycetota</taxon>
        <taxon>Actinomycetes</taxon>
        <taxon>Propionibacteriales</taxon>
        <taxon>Nocardioidaceae</taxon>
        <taxon>Tenggerimyces</taxon>
    </lineage>
</organism>
<dbReference type="RefSeq" id="WP_205120181.1">
    <property type="nucleotide sequence ID" value="NZ_JAFBCM010000001.1"/>
</dbReference>
<proteinExistence type="predicted"/>
<name>A0ABV7Y408_9ACTN</name>
<comment type="caution">
    <text evidence="2">The sequence shown here is derived from an EMBL/GenBank/DDBJ whole genome shotgun (WGS) entry which is preliminary data.</text>
</comment>
<dbReference type="Proteomes" id="UP001595699">
    <property type="component" value="Unassembled WGS sequence"/>
</dbReference>